<evidence type="ECO:0000313" key="8">
    <source>
        <dbReference type="EMBL" id="MBF4500802.1"/>
    </source>
</evidence>
<name>A0A8J7G402_9BACL</name>
<feature type="compositionally biased region" description="Basic and acidic residues" evidence="7">
    <location>
        <begin position="59"/>
        <end position="68"/>
    </location>
</feature>
<evidence type="ECO:0000256" key="5">
    <source>
        <dbReference type="ARBA" id="ARBA00023054"/>
    </source>
</evidence>
<dbReference type="InterPro" id="IPR019933">
    <property type="entry name" value="DivIVA_domain"/>
</dbReference>
<evidence type="ECO:0000313" key="9">
    <source>
        <dbReference type="Proteomes" id="UP000622653"/>
    </source>
</evidence>
<evidence type="ECO:0000256" key="1">
    <source>
        <dbReference type="ARBA" id="ARBA00004496"/>
    </source>
</evidence>
<dbReference type="GO" id="GO:0008360">
    <property type="term" value="P:regulation of cell shape"/>
    <property type="evidence" value="ECO:0007669"/>
    <property type="project" value="UniProtKB-KW"/>
</dbReference>
<protein>
    <submittedName>
        <fullName evidence="8">Cell division regulator GpsB</fullName>
    </submittedName>
</protein>
<dbReference type="Gene3D" id="6.10.250.660">
    <property type="match status" value="1"/>
</dbReference>
<evidence type="ECO:0000256" key="7">
    <source>
        <dbReference type="SAM" id="MobiDB-lite"/>
    </source>
</evidence>
<evidence type="ECO:0000256" key="3">
    <source>
        <dbReference type="ARBA" id="ARBA00022618"/>
    </source>
</evidence>
<sequence length="106" mass="12442">MEIKLDAKQIIEKDFGTSLRGYSKDEVDLFLDQIVKDYENFRLEIERLEKENARLEKEMQEMAEREVRSVPNSPKQPPVSSTNFDILKRLSNLERHVFGDKLNGDV</sequence>
<dbReference type="InterPro" id="IPR011229">
    <property type="entry name" value="Cell_cycle_GpsB"/>
</dbReference>
<dbReference type="Pfam" id="PF05103">
    <property type="entry name" value="DivIVA"/>
    <property type="match status" value="1"/>
</dbReference>
<keyword evidence="5" id="KW-0175">Coiled coil</keyword>
<dbReference type="GO" id="GO:0005737">
    <property type="term" value="C:cytoplasm"/>
    <property type="evidence" value="ECO:0007669"/>
    <property type="project" value="UniProtKB-SubCell"/>
</dbReference>
<comment type="caution">
    <text evidence="8">The sequence shown here is derived from an EMBL/GenBank/DDBJ whole genome shotgun (WGS) entry which is preliminary data.</text>
</comment>
<evidence type="ECO:0000256" key="2">
    <source>
        <dbReference type="ARBA" id="ARBA00022490"/>
    </source>
</evidence>
<keyword evidence="2" id="KW-0963">Cytoplasm</keyword>
<evidence type="ECO:0000256" key="4">
    <source>
        <dbReference type="ARBA" id="ARBA00022960"/>
    </source>
</evidence>
<dbReference type="PIRSF" id="PIRSF029938">
    <property type="entry name" value="UCP029938"/>
    <property type="match status" value="1"/>
</dbReference>
<dbReference type="GO" id="GO:0051301">
    <property type="term" value="P:cell division"/>
    <property type="evidence" value="ECO:0007669"/>
    <property type="project" value="UniProtKB-KW"/>
</dbReference>
<dbReference type="AlphaFoldDB" id="A0A8J7G402"/>
<keyword evidence="6" id="KW-0131">Cell cycle</keyword>
<feature type="region of interest" description="Disordered" evidence="7">
    <location>
        <begin position="59"/>
        <end position="82"/>
    </location>
</feature>
<dbReference type="NCBIfam" id="TIGR03544">
    <property type="entry name" value="DivI1A_domain"/>
    <property type="match status" value="1"/>
</dbReference>
<organism evidence="8 9">
    <name type="scientific">Savagea serpentis</name>
    <dbReference type="NCBI Taxonomy" id="2785297"/>
    <lineage>
        <taxon>Bacteria</taxon>
        <taxon>Bacillati</taxon>
        <taxon>Bacillota</taxon>
        <taxon>Bacilli</taxon>
        <taxon>Bacillales</taxon>
        <taxon>Caryophanaceae</taxon>
        <taxon>Savagea</taxon>
    </lineage>
</organism>
<dbReference type="PANTHER" id="PTHR35794:SF1">
    <property type="entry name" value="CELL CYCLE PROTEIN GPSB"/>
    <property type="match status" value="1"/>
</dbReference>
<feature type="compositionally biased region" description="Polar residues" evidence="7">
    <location>
        <begin position="70"/>
        <end position="82"/>
    </location>
</feature>
<evidence type="ECO:0000256" key="6">
    <source>
        <dbReference type="ARBA" id="ARBA00023306"/>
    </source>
</evidence>
<dbReference type="PANTHER" id="PTHR35794">
    <property type="entry name" value="CELL DIVISION PROTEIN DIVIVA"/>
    <property type="match status" value="1"/>
</dbReference>
<dbReference type="InterPro" id="IPR007793">
    <property type="entry name" value="DivIVA_fam"/>
</dbReference>
<dbReference type="NCBIfam" id="NF010725">
    <property type="entry name" value="PRK14127.1"/>
    <property type="match status" value="1"/>
</dbReference>
<dbReference type="EMBL" id="JADKPV010000001">
    <property type="protein sequence ID" value="MBF4500802.1"/>
    <property type="molecule type" value="Genomic_DNA"/>
</dbReference>
<comment type="subcellular location">
    <subcellularLocation>
        <location evidence="1">Cytoplasm</location>
    </subcellularLocation>
</comment>
<gene>
    <name evidence="8" type="primary">gpsB</name>
    <name evidence="8" type="ORF">IRY55_05435</name>
</gene>
<keyword evidence="3 8" id="KW-0132">Cell division</keyword>
<dbReference type="RefSeq" id="WP_194562220.1">
    <property type="nucleotide sequence ID" value="NZ_JADKPV010000001.1"/>
</dbReference>
<reference evidence="8" key="1">
    <citation type="submission" date="2020-11" db="EMBL/GenBank/DDBJ databases">
        <title>Multidrug resistant novel bacterium Savagea serpentis sp. nov., isolated from the scats of a vine snake (Ahaetulla nasuta).</title>
        <authorList>
            <person name="Venkata Ramana V."/>
            <person name="Vikas Patil S."/>
            <person name="Yogita Lugani V."/>
        </authorList>
    </citation>
    <scope>NUCLEOTIDE SEQUENCE</scope>
    <source>
        <strain evidence="8">SN6</strain>
    </source>
</reference>
<accession>A0A8J7G402</accession>
<keyword evidence="4" id="KW-0133">Cell shape</keyword>
<proteinExistence type="predicted"/>
<dbReference type="Proteomes" id="UP000622653">
    <property type="component" value="Unassembled WGS sequence"/>
</dbReference>
<keyword evidence="9" id="KW-1185">Reference proteome</keyword>